<protein>
    <submittedName>
        <fullName evidence="2">Uncharacterized protein</fullName>
    </submittedName>
</protein>
<dbReference type="AlphaFoldDB" id="A0A3L8DUK3"/>
<organism evidence="2">
    <name type="scientific">Ooceraea biroi</name>
    <name type="common">Clonal raider ant</name>
    <name type="synonym">Cerapachys biroi</name>
    <dbReference type="NCBI Taxonomy" id="2015173"/>
    <lineage>
        <taxon>Eukaryota</taxon>
        <taxon>Metazoa</taxon>
        <taxon>Ecdysozoa</taxon>
        <taxon>Arthropoda</taxon>
        <taxon>Hexapoda</taxon>
        <taxon>Insecta</taxon>
        <taxon>Pterygota</taxon>
        <taxon>Neoptera</taxon>
        <taxon>Endopterygota</taxon>
        <taxon>Hymenoptera</taxon>
        <taxon>Apocrita</taxon>
        <taxon>Aculeata</taxon>
        <taxon>Formicoidea</taxon>
        <taxon>Formicidae</taxon>
        <taxon>Dorylinae</taxon>
        <taxon>Ooceraea</taxon>
    </lineage>
</organism>
<feature type="region of interest" description="Disordered" evidence="1">
    <location>
        <begin position="61"/>
        <end position="110"/>
    </location>
</feature>
<feature type="compositionally biased region" description="Basic residues" evidence="1">
    <location>
        <begin position="66"/>
        <end position="75"/>
    </location>
</feature>
<evidence type="ECO:0000256" key="1">
    <source>
        <dbReference type="SAM" id="MobiDB-lite"/>
    </source>
</evidence>
<proteinExistence type="predicted"/>
<comment type="caution">
    <text evidence="2">The sequence shown here is derived from an EMBL/GenBank/DDBJ whole genome shotgun (WGS) entry which is preliminary data.</text>
</comment>
<feature type="compositionally biased region" description="Basic and acidic residues" evidence="1">
    <location>
        <begin position="76"/>
        <end position="85"/>
    </location>
</feature>
<reference evidence="2" key="1">
    <citation type="journal article" date="2018" name="Genome Res.">
        <title>The genomic architecture and molecular evolution of ant odorant receptors.</title>
        <authorList>
            <person name="McKenzie S.K."/>
            <person name="Kronauer D.J.C."/>
        </authorList>
    </citation>
    <scope>NUCLEOTIDE SEQUENCE [LARGE SCALE GENOMIC DNA]</scope>
    <source>
        <strain evidence="2">Clonal line C1</strain>
    </source>
</reference>
<dbReference type="EMBL" id="QOIP01000004">
    <property type="protein sequence ID" value="RLU23853.1"/>
    <property type="molecule type" value="Genomic_DNA"/>
</dbReference>
<name>A0A3L8DUK3_OOCBI</name>
<dbReference type="Proteomes" id="UP000279307">
    <property type="component" value="Chromosome 4"/>
</dbReference>
<reference evidence="2" key="2">
    <citation type="submission" date="2018-07" db="EMBL/GenBank/DDBJ databases">
        <authorList>
            <person name="Mckenzie S.K."/>
            <person name="Kronauer D.J.C."/>
        </authorList>
    </citation>
    <scope>NUCLEOTIDE SEQUENCE</scope>
    <source>
        <strain evidence="2">Clonal line C1</strain>
    </source>
</reference>
<sequence length="132" mass="14883">MTVLHRRERRRCNNAATRTKAARKLASIGGGQRWRAFSPESATRELPDNRRSRLRCLLLRSQRVQSSRHHQRGKSHRGDPADGRRVGRASSVTVGPRAGPNPRRCTSLNPIAADFRQEFRGGTAIRSAPRRP</sequence>
<accession>A0A3L8DUK3</accession>
<evidence type="ECO:0000313" key="2">
    <source>
        <dbReference type="EMBL" id="RLU23853.1"/>
    </source>
</evidence>
<gene>
    <name evidence="2" type="ORF">DMN91_004061</name>
</gene>